<feature type="transmembrane region" description="Helical" evidence="2">
    <location>
        <begin position="278"/>
        <end position="298"/>
    </location>
</feature>
<keyword evidence="2" id="KW-0812">Transmembrane</keyword>
<organism evidence="3 4">
    <name type="scientific">Sorangium cellulosum</name>
    <name type="common">Polyangium cellulosum</name>
    <dbReference type="NCBI Taxonomy" id="56"/>
    <lineage>
        <taxon>Bacteria</taxon>
        <taxon>Pseudomonadati</taxon>
        <taxon>Myxococcota</taxon>
        <taxon>Polyangia</taxon>
        <taxon>Polyangiales</taxon>
        <taxon>Polyangiaceae</taxon>
        <taxon>Sorangium</taxon>
    </lineage>
</organism>
<dbReference type="EMBL" id="CP012672">
    <property type="protein sequence ID" value="AUX35554.1"/>
    <property type="molecule type" value="Genomic_DNA"/>
</dbReference>
<dbReference type="Proteomes" id="UP000295497">
    <property type="component" value="Chromosome"/>
</dbReference>
<reference evidence="3 4" key="1">
    <citation type="submission" date="2015-09" db="EMBL/GenBank/DDBJ databases">
        <title>Sorangium comparison.</title>
        <authorList>
            <person name="Zaburannyi N."/>
            <person name="Bunk B."/>
            <person name="Overmann J."/>
            <person name="Mueller R."/>
        </authorList>
    </citation>
    <scope>NUCLEOTIDE SEQUENCE [LARGE SCALE GENOMIC DNA]</scope>
    <source>
        <strain evidence="3 4">So ce836</strain>
    </source>
</reference>
<feature type="transmembrane region" description="Helical" evidence="2">
    <location>
        <begin position="87"/>
        <end position="120"/>
    </location>
</feature>
<name>A0A4P2QY97_SORCE</name>
<proteinExistence type="predicted"/>
<keyword evidence="2" id="KW-0472">Membrane</keyword>
<evidence type="ECO:0000313" key="4">
    <source>
        <dbReference type="Proteomes" id="UP000295497"/>
    </source>
</evidence>
<feature type="transmembrane region" description="Helical" evidence="2">
    <location>
        <begin position="37"/>
        <end position="67"/>
    </location>
</feature>
<evidence type="ECO:0000256" key="1">
    <source>
        <dbReference type="SAM" id="MobiDB-lite"/>
    </source>
</evidence>
<gene>
    <name evidence="3" type="ORF">SOCE836_077480</name>
</gene>
<evidence type="ECO:0000313" key="3">
    <source>
        <dbReference type="EMBL" id="AUX35554.1"/>
    </source>
</evidence>
<protein>
    <submittedName>
        <fullName evidence="3">Uncharacterized protein</fullName>
    </submittedName>
</protein>
<feature type="transmembrane region" description="Helical" evidence="2">
    <location>
        <begin position="174"/>
        <end position="194"/>
    </location>
</feature>
<accession>A0A4P2QY97</accession>
<evidence type="ECO:0000256" key="2">
    <source>
        <dbReference type="SAM" id="Phobius"/>
    </source>
</evidence>
<sequence length="354" mass="37512">MMDVILSPLDRLRRSCFRLLGRHVGTWVARRDVRVSVLGTVAVVTALSGALLAPTWLLALGPIVLGVPHVLADVRYLVARPGLHRRGLAALAVAAPLAAGAVTSRLACGLLAAVAAAFVARGAGSRRAIAMACLAPLVAVAVAFRGWSELVFAHAHNAIAVGLWCAWRPRRTRWHLVPLALFLGSSVALATGLLDPLWRAAAAALPGLGASMHAHVRALAPRAPGDVGVRLVLLYAFAQSVHYAVWLRLVPEDDRPRPAPRGFVSSWRALADDLGRPFLALTAAAALALIAWACFDLLAARAGYLRFAVFHGHLELAAATWLFVERRWMAGAGDPGQQRRSPSPRGAVLAPSCA</sequence>
<keyword evidence="2" id="KW-1133">Transmembrane helix</keyword>
<dbReference type="RefSeq" id="WP_129578549.1">
    <property type="nucleotide sequence ID" value="NZ_CP012672.1"/>
</dbReference>
<feature type="region of interest" description="Disordered" evidence="1">
    <location>
        <begin position="332"/>
        <end position="354"/>
    </location>
</feature>
<dbReference type="AlphaFoldDB" id="A0A4P2QY97"/>